<reference evidence="1 2" key="1">
    <citation type="submission" date="2019-02" db="EMBL/GenBank/DDBJ databases">
        <title>Emended description of the genus Rhodopseudomonas and description of Rhodopseudomonas albus sp. nov., a non-phototrophic, heavy-metal-tolerant bacterium isolated from garden soil.</title>
        <authorList>
            <person name="Bao Z."/>
            <person name="Cao W.W."/>
            <person name="Sato Y."/>
            <person name="Nishizawa T."/>
            <person name="Zhao J."/>
            <person name="Guo Y."/>
            <person name="Ohta H."/>
        </authorList>
    </citation>
    <scope>NUCLEOTIDE SEQUENCE [LARGE SCALE GENOMIC DNA]</scope>
    <source>
        <strain evidence="1 2">SK50-23</strain>
    </source>
</reference>
<dbReference type="Gene3D" id="1.10.260.40">
    <property type="entry name" value="lambda repressor-like DNA-binding domains"/>
    <property type="match status" value="1"/>
</dbReference>
<keyword evidence="2" id="KW-1185">Reference proteome</keyword>
<accession>A0ABX8A8F0</accession>
<evidence type="ECO:0008006" key="3">
    <source>
        <dbReference type="Google" id="ProtNLM"/>
    </source>
</evidence>
<organism evidence="1 2">
    <name type="scientific">Tardiphaga alba</name>
    <dbReference type="NCBI Taxonomy" id="340268"/>
    <lineage>
        <taxon>Bacteria</taxon>
        <taxon>Pseudomonadati</taxon>
        <taxon>Pseudomonadota</taxon>
        <taxon>Alphaproteobacteria</taxon>
        <taxon>Hyphomicrobiales</taxon>
        <taxon>Nitrobacteraceae</taxon>
        <taxon>Tardiphaga</taxon>
    </lineage>
</organism>
<dbReference type="Proteomes" id="UP000682843">
    <property type="component" value="Chromosome"/>
</dbReference>
<gene>
    <name evidence="1" type="ORF">RPMA_12645</name>
</gene>
<dbReference type="EMBL" id="CP036498">
    <property type="protein sequence ID" value="QUS39591.1"/>
    <property type="molecule type" value="Genomic_DNA"/>
</dbReference>
<evidence type="ECO:0000313" key="1">
    <source>
        <dbReference type="EMBL" id="QUS39591.1"/>
    </source>
</evidence>
<dbReference type="RefSeq" id="WP_211913138.1">
    <property type="nucleotide sequence ID" value="NZ_CP036498.1"/>
</dbReference>
<evidence type="ECO:0000313" key="2">
    <source>
        <dbReference type="Proteomes" id="UP000682843"/>
    </source>
</evidence>
<protein>
    <recommendedName>
        <fullName evidence="3">XRE family transcriptional regulator</fullName>
    </recommendedName>
</protein>
<proteinExistence type="predicted"/>
<sequence>MTPDEYREAIEKLGLSQVAAGRLLGVDERTSRRWAIGERDVPPPAQRFLRYLIATGKTGEYAMKKLATG</sequence>
<dbReference type="InterPro" id="IPR010982">
    <property type="entry name" value="Lambda_DNA-bd_dom_sf"/>
</dbReference>
<name>A0ABX8A8F0_9BRAD</name>